<dbReference type="Pfam" id="PF13279">
    <property type="entry name" value="4HBT_2"/>
    <property type="match status" value="1"/>
</dbReference>
<reference evidence="4" key="1">
    <citation type="submission" date="2022-01" db="EMBL/GenBank/DDBJ databases">
        <authorList>
            <person name="King R."/>
        </authorList>
    </citation>
    <scope>NUCLEOTIDE SEQUENCE</scope>
</reference>
<name>A0A9P0H6W6_NEZVI</name>
<feature type="transmembrane region" description="Helical" evidence="3">
    <location>
        <begin position="6"/>
        <end position="29"/>
    </location>
</feature>
<organism evidence="4 5">
    <name type="scientific">Nezara viridula</name>
    <name type="common">Southern green stink bug</name>
    <name type="synonym">Cimex viridulus</name>
    <dbReference type="NCBI Taxonomy" id="85310"/>
    <lineage>
        <taxon>Eukaryota</taxon>
        <taxon>Metazoa</taxon>
        <taxon>Ecdysozoa</taxon>
        <taxon>Arthropoda</taxon>
        <taxon>Hexapoda</taxon>
        <taxon>Insecta</taxon>
        <taxon>Pterygota</taxon>
        <taxon>Neoptera</taxon>
        <taxon>Paraneoptera</taxon>
        <taxon>Hemiptera</taxon>
        <taxon>Heteroptera</taxon>
        <taxon>Panheteroptera</taxon>
        <taxon>Pentatomomorpha</taxon>
        <taxon>Pentatomoidea</taxon>
        <taxon>Pentatomidae</taxon>
        <taxon>Pentatominae</taxon>
        <taxon>Nezara</taxon>
    </lineage>
</organism>
<dbReference type="EMBL" id="OV725079">
    <property type="protein sequence ID" value="CAH1396513.1"/>
    <property type="molecule type" value="Genomic_DNA"/>
</dbReference>
<keyword evidence="5" id="KW-1185">Reference proteome</keyword>
<dbReference type="PANTHER" id="PTHR12475">
    <property type="match status" value="1"/>
</dbReference>
<accession>A0A9P0H6W6</accession>
<dbReference type="SUPFAM" id="SSF54637">
    <property type="entry name" value="Thioesterase/thiol ester dehydrase-isomerase"/>
    <property type="match status" value="1"/>
</dbReference>
<keyword evidence="3" id="KW-1133">Transmembrane helix</keyword>
<sequence length="193" mass="23002">MCILYIFSLILLIFFDIQYYIRIIAVVLFGRLFEKKQKVTDPTIIYGFCFTQDLDLVFKHMNNARFVRDLDFARFHFYDRSGLYDEMIKRKSDALQAATNIRYRRVIPIFTFYKIVTQVIYWDEKSIYVEQKFITNDGFIRAIVLSKQTMIKTDVEDVMKSLNAGPKPEIPRDLDLWLQSMEVSSEKLRAKQD</sequence>
<keyword evidence="3" id="KW-0472">Membrane</keyword>
<gene>
    <name evidence="4" type="ORF">NEZAVI_LOCUS6569</name>
</gene>
<dbReference type="Gene3D" id="3.10.129.10">
    <property type="entry name" value="Hotdog Thioesterase"/>
    <property type="match status" value="1"/>
</dbReference>
<keyword evidence="3" id="KW-0812">Transmembrane</keyword>
<protein>
    <recommendedName>
        <fullName evidence="2">Protein THEM6</fullName>
    </recommendedName>
</protein>
<evidence type="ECO:0000256" key="3">
    <source>
        <dbReference type="SAM" id="Phobius"/>
    </source>
</evidence>
<evidence type="ECO:0000313" key="4">
    <source>
        <dbReference type="EMBL" id="CAH1396513.1"/>
    </source>
</evidence>
<evidence type="ECO:0000313" key="5">
    <source>
        <dbReference type="Proteomes" id="UP001152798"/>
    </source>
</evidence>
<dbReference type="InterPro" id="IPR051490">
    <property type="entry name" value="THEM6_lcsJ_thioesterase"/>
</dbReference>
<dbReference type="CDD" id="cd00586">
    <property type="entry name" value="4HBT"/>
    <property type="match status" value="1"/>
</dbReference>
<comment type="similarity">
    <text evidence="1">Belongs to the THEM6 family.</text>
</comment>
<evidence type="ECO:0000256" key="2">
    <source>
        <dbReference type="ARBA" id="ARBA00041112"/>
    </source>
</evidence>
<evidence type="ECO:0000256" key="1">
    <source>
        <dbReference type="ARBA" id="ARBA00038228"/>
    </source>
</evidence>
<proteinExistence type="inferred from homology"/>
<dbReference type="PANTHER" id="PTHR12475:SF4">
    <property type="entry name" value="PROTEIN THEM6"/>
    <property type="match status" value="1"/>
</dbReference>
<dbReference type="Proteomes" id="UP001152798">
    <property type="component" value="Chromosome 3"/>
</dbReference>
<dbReference type="OrthoDB" id="265761at2759"/>
<dbReference type="InterPro" id="IPR029069">
    <property type="entry name" value="HotDog_dom_sf"/>
</dbReference>
<dbReference type="AlphaFoldDB" id="A0A9P0H6W6"/>